<dbReference type="SUPFAM" id="SSF46785">
    <property type="entry name" value="Winged helix' DNA-binding domain"/>
    <property type="match status" value="1"/>
</dbReference>
<dbReference type="InterPro" id="IPR005650">
    <property type="entry name" value="BlaI_family"/>
</dbReference>
<keyword evidence="6" id="KW-1185">Reference proteome</keyword>
<accession>A0ABU2JFV2</accession>
<dbReference type="Gene3D" id="6.10.140.850">
    <property type="match status" value="1"/>
</dbReference>
<keyword evidence="2" id="KW-0805">Transcription regulation</keyword>
<dbReference type="Gene3D" id="1.10.10.10">
    <property type="entry name" value="Winged helix-like DNA-binding domain superfamily/Winged helix DNA-binding domain"/>
    <property type="match status" value="1"/>
</dbReference>
<reference evidence="6" key="1">
    <citation type="submission" date="2023-07" db="EMBL/GenBank/DDBJ databases">
        <title>30 novel species of actinomycetes from the DSMZ collection.</title>
        <authorList>
            <person name="Nouioui I."/>
        </authorList>
    </citation>
    <scope>NUCLEOTIDE SEQUENCE [LARGE SCALE GENOMIC DNA]</scope>
    <source>
        <strain evidence="6">DSM 44399</strain>
    </source>
</reference>
<evidence type="ECO:0000256" key="3">
    <source>
        <dbReference type="ARBA" id="ARBA00023125"/>
    </source>
</evidence>
<evidence type="ECO:0000313" key="6">
    <source>
        <dbReference type="Proteomes" id="UP001183176"/>
    </source>
</evidence>
<proteinExistence type="inferred from homology"/>
<keyword evidence="4" id="KW-0804">Transcription</keyword>
<evidence type="ECO:0000256" key="4">
    <source>
        <dbReference type="ARBA" id="ARBA00023163"/>
    </source>
</evidence>
<keyword evidence="3" id="KW-0238">DNA-binding</keyword>
<dbReference type="Proteomes" id="UP001183176">
    <property type="component" value="Unassembled WGS sequence"/>
</dbReference>
<evidence type="ECO:0000256" key="2">
    <source>
        <dbReference type="ARBA" id="ARBA00023015"/>
    </source>
</evidence>
<dbReference type="InterPro" id="IPR036390">
    <property type="entry name" value="WH_DNA-bd_sf"/>
</dbReference>
<dbReference type="Pfam" id="PF03965">
    <property type="entry name" value="Penicillinase_R"/>
    <property type="match status" value="1"/>
</dbReference>
<organism evidence="5 6">
    <name type="scientific">Jatrophihabitans lederbergiae</name>
    <dbReference type="NCBI Taxonomy" id="3075547"/>
    <lineage>
        <taxon>Bacteria</taxon>
        <taxon>Bacillati</taxon>
        <taxon>Actinomycetota</taxon>
        <taxon>Actinomycetes</taxon>
        <taxon>Jatrophihabitantales</taxon>
        <taxon>Jatrophihabitantaceae</taxon>
        <taxon>Jatrophihabitans</taxon>
    </lineage>
</organism>
<gene>
    <name evidence="5" type="ORF">RM423_21125</name>
</gene>
<name>A0ABU2JFV2_9ACTN</name>
<dbReference type="EMBL" id="JAVREH010000057">
    <property type="protein sequence ID" value="MDT0263881.1"/>
    <property type="molecule type" value="Genomic_DNA"/>
</dbReference>
<evidence type="ECO:0000256" key="1">
    <source>
        <dbReference type="ARBA" id="ARBA00011046"/>
    </source>
</evidence>
<comment type="similarity">
    <text evidence="1">Belongs to the BlaI transcriptional regulatory family.</text>
</comment>
<protein>
    <submittedName>
        <fullName evidence="5">BlaI/MecI/CopY family transcriptional regulator</fullName>
    </submittedName>
</protein>
<comment type="caution">
    <text evidence="5">The sequence shown here is derived from an EMBL/GenBank/DDBJ whole genome shotgun (WGS) entry which is preliminary data.</text>
</comment>
<dbReference type="RefSeq" id="WP_311425025.1">
    <property type="nucleotide sequence ID" value="NZ_JAVREH010000057.1"/>
</dbReference>
<sequence length="125" mass="13365">MGGSPSGGRARRAAGALENEVLAALWAAPGPMTPGEVQDALGGELAYNTVHTILTRLHDKGLLERSAAGRAHAYHPTKAAEELAAEQMQALLSRTGDRQKVLQRFVTTLSAEDEKALRRLLKLGR</sequence>
<evidence type="ECO:0000313" key="5">
    <source>
        <dbReference type="EMBL" id="MDT0263881.1"/>
    </source>
</evidence>
<dbReference type="InterPro" id="IPR036388">
    <property type="entry name" value="WH-like_DNA-bd_sf"/>
</dbReference>